<dbReference type="Gene3D" id="3.40.50.300">
    <property type="entry name" value="P-loop containing nucleotide triphosphate hydrolases"/>
    <property type="match status" value="1"/>
</dbReference>
<dbReference type="SUPFAM" id="SSF48452">
    <property type="entry name" value="TPR-like"/>
    <property type="match status" value="1"/>
</dbReference>
<gene>
    <name evidence="4" type="ORF">M878_10360</name>
</gene>
<dbReference type="SUPFAM" id="SSF52540">
    <property type="entry name" value="P-loop containing nucleoside triphosphate hydrolases"/>
    <property type="match status" value="1"/>
</dbReference>
<evidence type="ECO:0000256" key="1">
    <source>
        <dbReference type="ARBA" id="ARBA00022741"/>
    </source>
</evidence>
<dbReference type="InterPro" id="IPR027417">
    <property type="entry name" value="P-loop_NTPase"/>
</dbReference>
<dbReference type="STRING" id="1352936.M878_10360"/>
<dbReference type="RefSeq" id="WP_023546047.1">
    <property type="nucleotide sequence ID" value="NZ_CM002285.1"/>
</dbReference>
<dbReference type="EMBL" id="AWQX01000081">
    <property type="protein sequence ID" value="EST34389.1"/>
    <property type="molecule type" value="Genomic_DNA"/>
</dbReference>
<dbReference type="PANTHER" id="PTHR16305:SF28">
    <property type="entry name" value="GUANYLATE CYCLASE DOMAIN-CONTAINING PROTEIN"/>
    <property type="match status" value="1"/>
</dbReference>
<dbReference type="Pfam" id="PF13240">
    <property type="entry name" value="Zn_Ribbon_1"/>
    <property type="match status" value="1"/>
</dbReference>
<dbReference type="Pfam" id="PF13191">
    <property type="entry name" value="AAA_16"/>
    <property type="match status" value="1"/>
</dbReference>
<protein>
    <recommendedName>
        <fullName evidence="3">Guanylate cyclase domain-containing protein</fullName>
    </recommendedName>
</protein>
<dbReference type="SMART" id="SM00044">
    <property type="entry name" value="CYCc"/>
    <property type="match status" value="1"/>
</dbReference>
<organism evidence="4 5">
    <name type="scientific">Streptomyces roseochromogenus subsp. oscitans DS 12.976</name>
    <dbReference type="NCBI Taxonomy" id="1352936"/>
    <lineage>
        <taxon>Bacteria</taxon>
        <taxon>Bacillati</taxon>
        <taxon>Actinomycetota</taxon>
        <taxon>Actinomycetes</taxon>
        <taxon>Kitasatosporales</taxon>
        <taxon>Streptomycetaceae</taxon>
        <taxon>Streptomyces</taxon>
    </lineage>
</organism>
<keyword evidence="2" id="KW-0067">ATP-binding</keyword>
<dbReference type="GO" id="GO:0004016">
    <property type="term" value="F:adenylate cyclase activity"/>
    <property type="evidence" value="ECO:0007669"/>
    <property type="project" value="UniProtKB-ARBA"/>
</dbReference>
<keyword evidence="1" id="KW-0547">Nucleotide-binding</keyword>
<evidence type="ECO:0000256" key="2">
    <source>
        <dbReference type="ARBA" id="ARBA00022840"/>
    </source>
</evidence>
<name>V6KZI3_STRRC</name>
<dbReference type="InterPro" id="IPR041664">
    <property type="entry name" value="AAA_16"/>
</dbReference>
<dbReference type="OrthoDB" id="5476461at2"/>
<dbReference type="SUPFAM" id="SSF55073">
    <property type="entry name" value="Nucleotide cyclase"/>
    <property type="match status" value="1"/>
</dbReference>
<dbReference type="PATRIC" id="fig|1352936.5.peg.2204"/>
<dbReference type="InterPro" id="IPR029787">
    <property type="entry name" value="Nucleotide_cyclase"/>
</dbReference>
<dbReference type="InterPro" id="IPR001054">
    <property type="entry name" value="A/G_cyclase"/>
</dbReference>
<keyword evidence="5" id="KW-1185">Reference proteome</keyword>
<dbReference type="GO" id="GO:0005737">
    <property type="term" value="C:cytoplasm"/>
    <property type="evidence" value="ECO:0007669"/>
    <property type="project" value="TreeGrafter"/>
</dbReference>
<dbReference type="Pfam" id="PF00211">
    <property type="entry name" value="Guanylate_cyc"/>
    <property type="match status" value="1"/>
</dbReference>
<dbReference type="GO" id="GO:0035556">
    <property type="term" value="P:intracellular signal transduction"/>
    <property type="evidence" value="ECO:0007669"/>
    <property type="project" value="InterPro"/>
</dbReference>
<dbReference type="GO" id="GO:0009190">
    <property type="term" value="P:cyclic nucleotide biosynthetic process"/>
    <property type="evidence" value="ECO:0007669"/>
    <property type="project" value="InterPro"/>
</dbReference>
<comment type="caution">
    <text evidence="4">The sequence shown here is derived from an EMBL/GenBank/DDBJ whole genome shotgun (WGS) entry which is preliminary data.</text>
</comment>
<dbReference type="InterPro" id="IPR011990">
    <property type="entry name" value="TPR-like_helical_dom_sf"/>
</dbReference>
<dbReference type="InterPro" id="IPR026870">
    <property type="entry name" value="Zinc_ribbon_dom"/>
</dbReference>
<dbReference type="PANTHER" id="PTHR16305">
    <property type="entry name" value="TESTICULAR SOLUBLE ADENYLYL CYCLASE"/>
    <property type="match status" value="1"/>
</dbReference>
<dbReference type="PROSITE" id="PS50125">
    <property type="entry name" value="GUANYLATE_CYCLASE_2"/>
    <property type="match status" value="1"/>
</dbReference>
<dbReference type="CDD" id="cd07302">
    <property type="entry name" value="CHD"/>
    <property type="match status" value="1"/>
</dbReference>
<dbReference type="HOGENOM" id="CLU_004435_0_1_11"/>
<sequence length="1025" mass="108612">MTCPSCSAELPAGARFCSQCGSPATPEPPTAEERRVVTVLFCDLVGSTLLSGLLDAELLRSILLRYFALMERRITAHGGTVEKFIGDAVMAVFGLTATQEDDARRALDAARDMLATLDGLNTELDRDHGVRLGARIGVHTGEVVTTADPARREALVSGEVVNIAARLQAAAGPGEILLSDRTWRAAAPGLTVAEVGPLRLKGVAGPVKACRLLGLAEPEPDSARRFDVPFVGRERYLSELDLAWRRVAEEGDVHVLTLLGEAGIGKSRLVDEWLRRSAAALGPVGAGRCRAAGTGGSLQALAECMAPLVAQAERSGGCEGRAVALLRTGLLLDGTPAPSEDDTCAAVAHVLTVLTGERPVLLVVDDLHRADQPFLDLLDRLVEDLRRLPILVLCLARPELIDSCPAWGTGRANSTTVTVTGLSAADSAAFAAHLVDLALHDIGTTEQLVAQTDGNPLYIEQLAAMVEETGGARELPPNLQALLAARIDRLDEADRTALRHAAVVGLEFDTEDLSQLAATEPPADRTAVLRTLTRRGLVKPLRRPFGATAAYCFVNGVTQRVAYQGLTKLRRSELHERYADFLLQAQRPDALIGTHLEQAYRHRSAVGLLDERSLVLRRRALGHLARAGAGALRRVDLPWALSLLQRANDLSQPGDPGRPGLLQQLGEVQLTLGHPDEAREVLRRAVAEAEAAGAAATAAHARLHLTACEHDDAALELAATGALAVFEAGGDELGLARSRLVLAGSCQRRGQHSRALAVLDRALAHALAAAADRELANILGAISLSLWRGPEPAPSAVARCESLLAVYGADRVAVRVTLGFPLTVLHAIQGREDEAAACLADTARAMAAFTYGEGRVFRPLLDGVLAALADRPAEAAEALRQALDAARALQAGGLVRTAALELARVHLASGDRRAAAALVEDPSLADGYPGVEAGRSGLLARIRALDRDQTEALRLARRAVQLAHRTDSPTDRATACLDLAHTWAALGRPGRARTAVRAARRCFAAKGHLVGVAYTERLAEEVTGR</sequence>
<evidence type="ECO:0000313" key="4">
    <source>
        <dbReference type="EMBL" id="EST34389.1"/>
    </source>
</evidence>
<feature type="domain" description="Guanylate cyclase" evidence="3">
    <location>
        <begin position="38"/>
        <end position="168"/>
    </location>
</feature>
<dbReference type="Gene3D" id="3.30.70.1230">
    <property type="entry name" value="Nucleotide cyclase"/>
    <property type="match status" value="1"/>
</dbReference>
<evidence type="ECO:0000313" key="5">
    <source>
        <dbReference type="Proteomes" id="UP000017984"/>
    </source>
</evidence>
<proteinExistence type="predicted"/>
<dbReference type="GO" id="GO:0005524">
    <property type="term" value="F:ATP binding"/>
    <property type="evidence" value="ECO:0007669"/>
    <property type="project" value="UniProtKB-KW"/>
</dbReference>
<dbReference type="Proteomes" id="UP000017984">
    <property type="component" value="Chromosome"/>
</dbReference>
<dbReference type="Gene3D" id="1.25.40.10">
    <property type="entry name" value="Tetratricopeptide repeat domain"/>
    <property type="match status" value="2"/>
</dbReference>
<accession>V6KZI3</accession>
<dbReference type="AlphaFoldDB" id="V6KZI3"/>
<evidence type="ECO:0000259" key="3">
    <source>
        <dbReference type="PROSITE" id="PS50125"/>
    </source>
</evidence>
<reference evidence="4 5" key="1">
    <citation type="journal article" date="2014" name="Genome Announc.">
        <title>Draft Genome Sequence of Streptomyces roseochromogenes subsp. oscitans DS 12.976, Producer of the Aminocoumarin Antibiotic Clorobiocin.</title>
        <authorList>
            <person name="Ruckert C."/>
            <person name="Kalinowski J."/>
            <person name="Heide L."/>
            <person name="Apel A.K."/>
        </authorList>
    </citation>
    <scope>NUCLEOTIDE SEQUENCE [LARGE SCALE GENOMIC DNA]</scope>
    <source>
        <strain evidence="4 5">DS 12.976</strain>
    </source>
</reference>